<keyword evidence="4" id="KW-1185">Reference proteome</keyword>
<proteinExistence type="inferred from homology"/>
<evidence type="ECO:0000256" key="2">
    <source>
        <dbReference type="ARBA" id="ARBA00074626"/>
    </source>
</evidence>
<comment type="similarity">
    <text evidence="1">Belongs to the IGBP1/TAP42 family.</text>
</comment>
<feature type="compositionally biased region" description="Basic and acidic residues" evidence="3">
    <location>
        <begin position="359"/>
        <end position="370"/>
    </location>
</feature>
<feature type="compositionally biased region" description="Basic and acidic residues" evidence="3">
    <location>
        <begin position="158"/>
        <end position="168"/>
    </location>
</feature>
<evidence type="ECO:0000256" key="1">
    <source>
        <dbReference type="ARBA" id="ARBA00034730"/>
    </source>
</evidence>
<evidence type="ECO:0000313" key="4">
    <source>
        <dbReference type="Proteomes" id="UP000189703"/>
    </source>
</evidence>
<organism evidence="4 5">
    <name type="scientific">Nelumbo nucifera</name>
    <name type="common">Sacred lotus</name>
    <dbReference type="NCBI Taxonomy" id="4432"/>
    <lineage>
        <taxon>Eukaryota</taxon>
        <taxon>Viridiplantae</taxon>
        <taxon>Streptophyta</taxon>
        <taxon>Embryophyta</taxon>
        <taxon>Tracheophyta</taxon>
        <taxon>Spermatophyta</taxon>
        <taxon>Magnoliopsida</taxon>
        <taxon>Proteales</taxon>
        <taxon>Nelumbonaceae</taxon>
        <taxon>Nelumbo</taxon>
    </lineage>
</organism>
<dbReference type="InParanoid" id="A0A1U8AX31"/>
<dbReference type="GO" id="GO:0005829">
    <property type="term" value="C:cytosol"/>
    <property type="evidence" value="ECO:0000318"/>
    <property type="project" value="GO_Central"/>
</dbReference>
<evidence type="ECO:0000313" key="5">
    <source>
        <dbReference type="RefSeq" id="XP_010267579.1"/>
    </source>
</evidence>
<dbReference type="PANTHER" id="PTHR10933:SF9">
    <property type="entry name" value="IMMUNOGLOBULIN-BINDING PROTEIN 1"/>
    <property type="match status" value="1"/>
</dbReference>
<evidence type="ECO:0000256" key="3">
    <source>
        <dbReference type="SAM" id="MobiDB-lite"/>
    </source>
</evidence>
<dbReference type="InterPro" id="IPR038511">
    <property type="entry name" value="TAP42/TAP46-like_sf"/>
</dbReference>
<dbReference type="GO" id="GO:0009966">
    <property type="term" value="P:regulation of signal transduction"/>
    <property type="evidence" value="ECO:0007669"/>
    <property type="project" value="InterPro"/>
</dbReference>
<feature type="region of interest" description="Disordered" evidence="3">
    <location>
        <begin position="359"/>
        <end position="411"/>
    </location>
</feature>
<dbReference type="STRING" id="4432.A0A1U8AX31"/>
<dbReference type="OMA" id="EYELCEA"/>
<name>A0A1U8AX31_NELNU</name>
<feature type="compositionally biased region" description="Basic and acidic residues" evidence="3">
    <location>
        <begin position="384"/>
        <end position="400"/>
    </location>
</feature>
<dbReference type="Proteomes" id="UP000189703">
    <property type="component" value="Unplaced"/>
</dbReference>
<dbReference type="RefSeq" id="XP_010267579.1">
    <property type="nucleotide sequence ID" value="XM_010269277.2"/>
</dbReference>
<dbReference type="GeneID" id="104604766"/>
<gene>
    <name evidence="5" type="primary">LOC104604766</name>
</gene>
<dbReference type="OrthoDB" id="10261753at2759"/>
<protein>
    <recommendedName>
        <fullName evidence="2">PP2A regulatory subunit TAP46</fullName>
    </recommendedName>
</protein>
<dbReference type="eggNOG" id="KOG2830">
    <property type="taxonomic scope" value="Eukaryota"/>
</dbReference>
<feature type="region of interest" description="Disordered" evidence="3">
    <location>
        <begin position="158"/>
        <end position="195"/>
    </location>
</feature>
<dbReference type="GO" id="GO:0031929">
    <property type="term" value="P:TOR signaling"/>
    <property type="evidence" value="ECO:0007669"/>
    <property type="project" value="UniProtKB-ARBA"/>
</dbReference>
<dbReference type="GO" id="GO:0035303">
    <property type="term" value="P:regulation of dephosphorylation"/>
    <property type="evidence" value="ECO:0000318"/>
    <property type="project" value="GO_Central"/>
</dbReference>
<sequence length="411" mass="46458">MYFFEILSPLGELRMEEMPLPALFEQARKIHSMASESGVDQEMLRKGCDALRQCEEMTSKLGLFSINEAKDEISTANLKYLLVPFYLAELIEKVAHDNRIQVLKASQGKMKEFISFCEAMDLVPEEVLEVSGQEGSKSLADRRAKKIARFKQQRAAESKLQEIKERKERRGRSSKAAALSTPVEAGEEDVLDDDGEEEREAWITTISLAICKAFDLLEMLKKEEEMLSAVKEKQLQEGVTEFSQGILDERAKKAEAWHRNAASQAQFTKPAQPITCATFAQDVLEGRAKVSQAHEHKHQPLIFGPASLVGGRLASERERMAAQVFQPGYRLPTMSIEEAGLREMEMMKKWQERNAKLFEEANSSWHKDVQRPGPSNEDDDDEAAQEKARAWDDWKDDHPRGAGNKKLTPSG</sequence>
<dbReference type="FunCoup" id="A0A1U8AX31">
    <property type="interactions" value="3927"/>
</dbReference>
<dbReference type="KEGG" id="nnu:104604766"/>
<dbReference type="AlphaFoldDB" id="A0A1U8AX31"/>
<feature type="compositionally biased region" description="Acidic residues" evidence="3">
    <location>
        <begin position="185"/>
        <end position="195"/>
    </location>
</feature>
<reference evidence="5" key="1">
    <citation type="submission" date="2025-08" db="UniProtKB">
        <authorList>
            <consortium name="RefSeq"/>
        </authorList>
    </citation>
    <scope>IDENTIFICATION</scope>
</reference>
<accession>A0A1U8AX31</accession>
<dbReference type="Pfam" id="PF04177">
    <property type="entry name" value="TAP42"/>
    <property type="match status" value="1"/>
</dbReference>
<dbReference type="FunFam" id="1.25.40.540:FF:000002">
    <property type="entry name" value="PP2A regulatory subunit TAP46"/>
    <property type="match status" value="1"/>
</dbReference>
<dbReference type="GO" id="GO:0051721">
    <property type="term" value="F:protein phosphatase 2A binding"/>
    <property type="evidence" value="ECO:0000318"/>
    <property type="project" value="GO_Central"/>
</dbReference>
<dbReference type="InterPro" id="IPR007304">
    <property type="entry name" value="TAP46-like"/>
</dbReference>
<dbReference type="Gene3D" id="1.25.40.540">
    <property type="entry name" value="TAP42-like family"/>
    <property type="match status" value="1"/>
</dbReference>
<dbReference type="PANTHER" id="PTHR10933">
    <property type="entry name" value="IMMUNOGLOBULIN-BINDING PROTEIN 1"/>
    <property type="match status" value="1"/>
</dbReference>